<evidence type="ECO:0000256" key="3">
    <source>
        <dbReference type="ARBA" id="ARBA00022989"/>
    </source>
</evidence>
<organism evidence="6 7">
    <name type="scientific">Agathobaculum faecis</name>
    <dbReference type="NCBI Taxonomy" id="2763013"/>
    <lineage>
        <taxon>Bacteria</taxon>
        <taxon>Bacillati</taxon>
        <taxon>Bacillota</taxon>
        <taxon>Clostridia</taxon>
        <taxon>Eubacteriales</taxon>
        <taxon>Butyricicoccaceae</taxon>
        <taxon>Agathobaculum</taxon>
    </lineage>
</organism>
<feature type="transmembrane region" description="Helical" evidence="5">
    <location>
        <begin position="66"/>
        <end position="85"/>
    </location>
</feature>
<feature type="transmembrane region" description="Helical" evidence="5">
    <location>
        <begin position="30"/>
        <end position="54"/>
    </location>
</feature>
<keyword evidence="2 5" id="KW-0812">Transmembrane</keyword>
<feature type="transmembrane region" description="Helical" evidence="5">
    <location>
        <begin position="97"/>
        <end position="116"/>
    </location>
</feature>
<dbReference type="Pfam" id="PF02659">
    <property type="entry name" value="Mntp"/>
    <property type="match status" value="1"/>
</dbReference>
<gene>
    <name evidence="6" type="ORF">H8S45_01940</name>
</gene>
<keyword evidence="3 5" id="KW-1133">Transmembrane helix</keyword>
<evidence type="ECO:0000256" key="5">
    <source>
        <dbReference type="SAM" id="Phobius"/>
    </source>
</evidence>
<protein>
    <submittedName>
        <fullName evidence="6">Manganese efflux pump</fullName>
    </submittedName>
</protein>
<evidence type="ECO:0000313" key="7">
    <source>
        <dbReference type="Proteomes" id="UP000606499"/>
    </source>
</evidence>
<dbReference type="PANTHER" id="PTHR35529:SF2">
    <property type="entry name" value="SPORULATION PROTEIN YTAF-RELATED"/>
    <property type="match status" value="1"/>
</dbReference>
<accession>A0A923RXC1</accession>
<feature type="transmembrane region" description="Helical" evidence="5">
    <location>
        <begin position="194"/>
        <end position="212"/>
    </location>
</feature>
<sequence length="213" mass="22643">MRKEPIGSFRNKMPYGSVLRFSGKGVFVRIQMLSVLAFSAAASADSLVVGLSYGLRKIKVDWKSNLVVALLSLAGTVCSMILGRMLLPVLPDRFENVLGGGIIMGIGLFSLLRPWFSQKGKDGRERVPRALTLKSTLLLGAALAVNNIGLGVGASITGMRLVPTAACAFLCSLLFFFGGNWIGGLREGGTIGWLAEPVANLLMVGLGIFEILV</sequence>
<name>A0A923RXC1_9FIRM</name>
<evidence type="ECO:0000256" key="1">
    <source>
        <dbReference type="ARBA" id="ARBA00022475"/>
    </source>
</evidence>
<dbReference type="Proteomes" id="UP000606499">
    <property type="component" value="Unassembled WGS sequence"/>
</dbReference>
<keyword evidence="1" id="KW-1003">Cell membrane</keyword>
<comment type="caution">
    <text evidence="6">The sequence shown here is derived from an EMBL/GenBank/DDBJ whole genome shotgun (WGS) entry which is preliminary data.</text>
</comment>
<dbReference type="RefSeq" id="WP_054326060.1">
    <property type="nucleotide sequence ID" value="NZ_JACOPL010000001.1"/>
</dbReference>
<reference evidence="6" key="1">
    <citation type="submission" date="2020-08" db="EMBL/GenBank/DDBJ databases">
        <title>Genome public.</title>
        <authorList>
            <person name="Liu C."/>
            <person name="Sun Q."/>
        </authorList>
    </citation>
    <scope>NUCLEOTIDE SEQUENCE</scope>
    <source>
        <strain evidence="6">NSJ-28</strain>
    </source>
</reference>
<feature type="transmembrane region" description="Helical" evidence="5">
    <location>
        <begin position="137"/>
        <end position="156"/>
    </location>
</feature>
<evidence type="ECO:0000256" key="4">
    <source>
        <dbReference type="ARBA" id="ARBA00023136"/>
    </source>
</evidence>
<dbReference type="EMBL" id="JACOPL010000001">
    <property type="protein sequence ID" value="MBC5724230.1"/>
    <property type="molecule type" value="Genomic_DNA"/>
</dbReference>
<keyword evidence="4 5" id="KW-0472">Membrane</keyword>
<dbReference type="AlphaFoldDB" id="A0A923RXC1"/>
<evidence type="ECO:0000313" key="6">
    <source>
        <dbReference type="EMBL" id="MBC5724230.1"/>
    </source>
</evidence>
<keyword evidence="7" id="KW-1185">Reference proteome</keyword>
<proteinExistence type="predicted"/>
<evidence type="ECO:0000256" key="2">
    <source>
        <dbReference type="ARBA" id="ARBA00022692"/>
    </source>
</evidence>
<feature type="transmembrane region" description="Helical" evidence="5">
    <location>
        <begin position="162"/>
        <end position="182"/>
    </location>
</feature>
<dbReference type="InterPro" id="IPR003810">
    <property type="entry name" value="Mntp/YtaF"/>
</dbReference>
<dbReference type="PANTHER" id="PTHR35529">
    <property type="entry name" value="MANGANESE EFFLUX PUMP MNTP-RELATED"/>
    <property type="match status" value="1"/>
</dbReference>